<name>A0A7Z7JBN4_9BURK</name>
<feature type="region of interest" description="Disordered" evidence="1">
    <location>
        <begin position="1"/>
        <end position="194"/>
    </location>
</feature>
<evidence type="ECO:0000256" key="1">
    <source>
        <dbReference type="SAM" id="MobiDB-lite"/>
    </source>
</evidence>
<evidence type="ECO:0000313" key="3">
    <source>
        <dbReference type="Proteomes" id="UP000257139"/>
    </source>
</evidence>
<dbReference type="AlphaFoldDB" id="A0A7Z7JBN4"/>
<reference evidence="2 3" key="1">
    <citation type="submission" date="2018-01" db="EMBL/GenBank/DDBJ databases">
        <authorList>
            <person name="Clerissi C."/>
        </authorList>
    </citation>
    <scope>NUCLEOTIDE SEQUENCE [LARGE SCALE GENOMIC DNA]</scope>
    <source>
        <strain evidence="2">Cupriavidus taiwanensis STM 6021</strain>
    </source>
</reference>
<proteinExistence type="predicted"/>
<organism evidence="2 3">
    <name type="scientific">Cupriavidus taiwanensis</name>
    <dbReference type="NCBI Taxonomy" id="164546"/>
    <lineage>
        <taxon>Bacteria</taxon>
        <taxon>Pseudomonadati</taxon>
        <taxon>Pseudomonadota</taxon>
        <taxon>Betaproteobacteria</taxon>
        <taxon>Burkholderiales</taxon>
        <taxon>Burkholderiaceae</taxon>
        <taxon>Cupriavidus</taxon>
    </lineage>
</organism>
<feature type="compositionally biased region" description="Polar residues" evidence="1">
    <location>
        <begin position="83"/>
        <end position="101"/>
    </location>
</feature>
<accession>A0A7Z7JBN4</accession>
<protein>
    <submittedName>
        <fullName evidence="2">Uncharacterized protein</fullName>
    </submittedName>
</protein>
<dbReference type="EMBL" id="LT978514">
    <property type="protein sequence ID" value="SPC21990.1"/>
    <property type="molecule type" value="Genomic_DNA"/>
</dbReference>
<evidence type="ECO:0000313" key="2">
    <source>
        <dbReference type="EMBL" id="SPC21990.1"/>
    </source>
</evidence>
<feature type="compositionally biased region" description="Polar residues" evidence="1">
    <location>
        <begin position="142"/>
        <end position="183"/>
    </location>
</feature>
<sequence>MIAGTAPDSHSVSRAERAPTPNGNHKRLNHPRRGIDCQPHRRRVFWLLFGARPKSDPPSRAEPGVSTADSTSPTAPRPAERNQAFQQPTACHQQRPAQQGGTRRFNSRQHVTNSAPPSRAEPGVSTADSMSPTTPRPAGRNQAFQQPTACHQQRPAQQGGTRQFNIRQHVTNNVPTPKQNQKSPHALLELAPPY</sequence>
<dbReference type="Proteomes" id="UP000257139">
    <property type="component" value="Chromosome CBM2594_b"/>
</dbReference>
<gene>
    <name evidence="2" type="ORF">CBM2594_B10885</name>
</gene>